<organism evidence="8 9">
    <name type="scientific">candidate division MSBL1 archaeon SCGC-AAA261C02</name>
    <dbReference type="NCBI Taxonomy" id="1698272"/>
    <lineage>
        <taxon>Archaea</taxon>
        <taxon>Methanobacteriati</taxon>
        <taxon>Methanobacteriota</taxon>
        <taxon>candidate division MSBL1</taxon>
    </lineage>
</organism>
<evidence type="ECO:0000256" key="5">
    <source>
        <dbReference type="ARBA" id="ARBA00022989"/>
    </source>
</evidence>
<feature type="transmembrane region" description="Helical" evidence="7">
    <location>
        <begin position="107"/>
        <end position="127"/>
    </location>
</feature>
<keyword evidence="3" id="KW-1003">Cell membrane</keyword>
<dbReference type="Gene3D" id="1.25.40.600">
    <property type="match status" value="1"/>
</dbReference>
<accession>A0A133UZU0</accession>
<evidence type="ECO:0000313" key="8">
    <source>
        <dbReference type="EMBL" id="KXA99706.1"/>
    </source>
</evidence>
<evidence type="ECO:0000256" key="1">
    <source>
        <dbReference type="ARBA" id="ARBA00004651"/>
    </source>
</evidence>
<evidence type="ECO:0008006" key="10">
    <source>
        <dbReference type="Google" id="ProtNLM"/>
    </source>
</evidence>
<feature type="transmembrane region" description="Helical" evidence="7">
    <location>
        <begin position="133"/>
        <end position="153"/>
    </location>
</feature>
<protein>
    <recommendedName>
        <fullName evidence="10">Transporter</fullName>
    </recommendedName>
</protein>
<feature type="transmembrane region" description="Helical" evidence="7">
    <location>
        <begin position="73"/>
        <end position="95"/>
    </location>
</feature>
<evidence type="ECO:0000256" key="4">
    <source>
        <dbReference type="ARBA" id="ARBA00022692"/>
    </source>
</evidence>
<evidence type="ECO:0000256" key="3">
    <source>
        <dbReference type="ARBA" id="ARBA00022475"/>
    </source>
</evidence>
<reference evidence="8 9" key="1">
    <citation type="journal article" date="2016" name="Sci. Rep.">
        <title>Metabolic traits of an uncultured archaeal lineage -MSBL1- from brine pools of the Red Sea.</title>
        <authorList>
            <person name="Mwirichia R."/>
            <person name="Alam I."/>
            <person name="Rashid M."/>
            <person name="Vinu M."/>
            <person name="Ba-Alawi W."/>
            <person name="Anthony Kamau A."/>
            <person name="Kamanda Ngugi D."/>
            <person name="Goker M."/>
            <person name="Klenk H.P."/>
            <person name="Bajic V."/>
            <person name="Stingl U."/>
        </authorList>
    </citation>
    <scope>NUCLEOTIDE SEQUENCE [LARGE SCALE GENOMIC DNA]</scope>
    <source>
        <strain evidence="8">SCGC-AAA261C02</strain>
    </source>
</reference>
<dbReference type="AlphaFoldDB" id="A0A133UZU0"/>
<comment type="caution">
    <text evidence="8">The sequence shown here is derived from an EMBL/GenBank/DDBJ whole genome shotgun (WGS) entry which is preliminary data.</text>
</comment>
<feature type="transmembrane region" description="Helical" evidence="7">
    <location>
        <begin position="165"/>
        <end position="186"/>
    </location>
</feature>
<dbReference type="Pfam" id="PF02293">
    <property type="entry name" value="AmiS_UreI"/>
    <property type="match status" value="1"/>
</dbReference>
<keyword evidence="2" id="KW-0813">Transport</keyword>
<keyword evidence="6 7" id="KW-0472">Membrane</keyword>
<dbReference type="EMBL" id="LHXW01000028">
    <property type="protein sequence ID" value="KXA99706.1"/>
    <property type="molecule type" value="Genomic_DNA"/>
</dbReference>
<feature type="transmembrane region" description="Helical" evidence="7">
    <location>
        <begin position="46"/>
        <end position="67"/>
    </location>
</feature>
<sequence length="194" mass="20073">MAGLLVPTTVTDALTSIALFFFGLSFITLGGMALGKGDPKGAAGVFTLVGIINGILGFIIIGAFGLAGSAAPIYASVGLLVLIFALTWIVAGIVNAHGYDLRGLGNASILSGLMMLGFAAFFISLGLEGVFTTIGSAWLTICTLSWAWAFWSVTLASHGKIGLPVVGWTFLIQAFYTLWIPAVLLLTGTIELLA</sequence>
<keyword evidence="5 7" id="KW-1133">Transmembrane helix</keyword>
<feature type="transmembrane region" description="Helical" evidence="7">
    <location>
        <begin position="13"/>
        <end position="34"/>
    </location>
</feature>
<evidence type="ECO:0000313" key="9">
    <source>
        <dbReference type="Proteomes" id="UP000070520"/>
    </source>
</evidence>
<keyword evidence="9" id="KW-1185">Reference proteome</keyword>
<dbReference type="Proteomes" id="UP000070520">
    <property type="component" value="Unassembled WGS sequence"/>
</dbReference>
<name>A0A133UZU0_9EURY</name>
<keyword evidence="4 7" id="KW-0812">Transmembrane</keyword>
<dbReference type="InterPro" id="IPR003211">
    <property type="entry name" value="AmiSUreI_transpt"/>
</dbReference>
<dbReference type="GO" id="GO:0005886">
    <property type="term" value="C:plasma membrane"/>
    <property type="evidence" value="ECO:0007669"/>
    <property type="project" value="UniProtKB-SubCell"/>
</dbReference>
<dbReference type="InterPro" id="IPR038523">
    <property type="entry name" value="AmiSUreI_transpt_sf"/>
</dbReference>
<gene>
    <name evidence="8" type="ORF">AKJ42_02640</name>
</gene>
<comment type="subcellular location">
    <subcellularLocation>
        <location evidence="1">Cell membrane</location>
        <topology evidence="1">Multi-pass membrane protein</topology>
    </subcellularLocation>
</comment>
<evidence type="ECO:0000256" key="6">
    <source>
        <dbReference type="ARBA" id="ARBA00023136"/>
    </source>
</evidence>
<evidence type="ECO:0000256" key="2">
    <source>
        <dbReference type="ARBA" id="ARBA00022448"/>
    </source>
</evidence>
<proteinExistence type="predicted"/>
<evidence type="ECO:0000256" key="7">
    <source>
        <dbReference type="SAM" id="Phobius"/>
    </source>
</evidence>